<feature type="domain" description="FecR protein" evidence="2">
    <location>
        <begin position="122"/>
        <end position="215"/>
    </location>
</feature>
<dbReference type="InterPro" id="IPR032508">
    <property type="entry name" value="FecR_C"/>
</dbReference>
<dbReference type="InterPro" id="IPR012373">
    <property type="entry name" value="Ferrdict_sens_TM"/>
</dbReference>
<protein>
    <submittedName>
        <fullName evidence="4">FecR domain-containing protein</fullName>
    </submittedName>
</protein>
<dbReference type="Gene3D" id="2.60.120.1440">
    <property type="match status" value="1"/>
</dbReference>
<dbReference type="EMBL" id="JAKLTR010000017">
    <property type="protein sequence ID" value="MCG2617045.1"/>
    <property type="molecule type" value="Genomic_DNA"/>
</dbReference>
<reference evidence="4" key="1">
    <citation type="submission" date="2022-01" db="EMBL/GenBank/DDBJ databases">
        <authorList>
            <person name="Jo J.-H."/>
            <person name="Im W.-T."/>
        </authorList>
    </citation>
    <scope>NUCLEOTIDE SEQUENCE</scope>
    <source>
        <strain evidence="4">NA20</strain>
    </source>
</reference>
<sequence length="328" mass="37245">MSRSFQRVEDVIENEDFQAWFTGKHVAGWEEWLTANPSQAELVNEAVAFMKDIRMQEAPISAQEIARAYSRLEDRIGEDEQRGRVVSMSRNRFKRWIGVAAALVLLAAVFSIWKYVSRDPSVSTKYGQIASHQLPDGSTMVLNANSCATLSKDWKEGKDREIWLNGEAFFHVKKTVKKDRFVVHTNDLDVIVTGTQFNVWTRDNKTSVLLTEGSVTIRTATGEEIKMVPGEFVQIDHKSLEKKTANEERILAWKDNRILFDSTPIREAARIIQEHYGIKVTVDDSVPDANTLGGMMPNNNLDVLLRSIEATNDYRISRKDGEILISKP</sequence>
<dbReference type="InterPro" id="IPR006860">
    <property type="entry name" value="FecR"/>
</dbReference>
<feature type="transmembrane region" description="Helical" evidence="1">
    <location>
        <begin position="96"/>
        <end position="116"/>
    </location>
</feature>
<evidence type="ECO:0000313" key="5">
    <source>
        <dbReference type="Proteomes" id="UP001165367"/>
    </source>
</evidence>
<proteinExistence type="predicted"/>
<name>A0ABS9KXK1_9BACT</name>
<comment type="caution">
    <text evidence="4">The sequence shown here is derived from an EMBL/GenBank/DDBJ whole genome shotgun (WGS) entry which is preliminary data.</text>
</comment>
<keyword evidence="1" id="KW-0472">Membrane</keyword>
<dbReference type="PANTHER" id="PTHR30273:SF2">
    <property type="entry name" value="PROTEIN FECR"/>
    <property type="match status" value="1"/>
</dbReference>
<evidence type="ECO:0000313" key="4">
    <source>
        <dbReference type="EMBL" id="MCG2617045.1"/>
    </source>
</evidence>
<keyword evidence="1" id="KW-0812">Transmembrane</keyword>
<dbReference type="Gene3D" id="3.55.50.30">
    <property type="match status" value="1"/>
</dbReference>
<evidence type="ECO:0000259" key="2">
    <source>
        <dbReference type="Pfam" id="PF04773"/>
    </source>
</evidence>
<dbReference type="Pfam" id="PF16344">
    <property type="entry name" value="FecR_C"/>
    <property type="match status" value="1"/>
</dbReference>
<accession>A0ABS9KXK1</accession>
<keyword evidence="5" id="KW-1185">Reference proteome</keyword>
<keyword evidence="1" id="KW-1133">Transmembrane helix</keyword>
<feature type="domain" description="Protein FecR C-terminal" evidence="3">
    <location>
        <begin position="258"/>
        <end position="325"/>
    </location>
</feature>
<dbReference type="PIRSF" id="PIRSF018266">
    <property type="entry name" value="FecR"/>
    <property type="match status" value="1"/>
</dbReference>
<dbReference type="PANTHER" id="PTHR30273">
    <property type="entry name" value="PERIPLASMIC SIGNAL SENSOR AND SIGMA FACTOR ACTIVATOR FECR-RELATED"/>
    <property type="match status" value="1"/>
</dbReference>
<evidence type="ECO:0000259" key="3">
    <source>
        <dbReference type="Pfam" id="PF16344"/>
    </source>
</evidence>
<dbReference type="Proteomes" id="UP001165367">
    <property type="component" value="Unassembled WGS sequence"/>
</dbReference>
<gene>
    <name evidence="4" type="ORF">LZZ85_22305</name>
</gene>
<evidence type="ECO:0000256" key="1">
    <source>
        <dbReference type="SAM" id="Phobius"/>
    </source>
</evidence>
<dbReference type="RefSeq" id="WP_237875582.1">
    <property type="nucleotide sequence ID" value="NZ_JAKLTR010000017.1"/>
</dbReference>
<organism evidence="4 5">
    <name type="scientific">Terrimonas ginsenosidimutans</name>
    <dbReference type="NCBI Taxonomy" id="2908004"/>
    <lineage>
        <taxon>Bacteria</taxon>
        <taxon>Pseudomonadati</taxon>
        <taxon>Bacteroidota</taxon>
        <taxon>Chitinophagia</taxon>
        <taxon>Chitinophagales</taxon>
        <taxon>Chitinophagaceae</taxon>
        <taxon>Terrimonas</taxon>
    </lineage>
</organism>
<dbReference type="Pfam" id="PF04773">
    <property type="entry name" value="FecR"/>
    <property type="match status" value="1"/>
</dbReference>